<dbReference type="WBParaSite" id="GPLIN_001615400">
    <property type="protein sequence ID" value="GPLIN_001615400"/>
    <property type="gene ID" value="GPLIN_001615400"/>
</dbReference>
<proteinExistence type="predicted"/>
<name>A0A183CTE6_GLOPA</name>
<sequence length="134" mass="15950">MLEERTRELETVRRQLGALEREKFPPDALTLLAQKRELHAQLEREEMEKHELLAQINALVGEMAQLRANANEMEEAGELSTELEQLKRDFAKKEAELQRTKAEGEEAQRRQRMDRLERERVEEELRERDELLQD</sequence>
<reference evidence="3" key="3">
    <citation type="submission" date="2016-06" db="UniProtKB">
        <authorList>
            <consortium name="WormBaseParasite"/>
        </authorList>
    </citation>
    <scope>IDENTIFICATION</scope>
</reference>
<dbReference type="Proteomes" id="UP000050741">
    <property type="component" value="Unassembled WGS sequence"/>
</dbReference>
<dbReference type="AlphaFoldDB" id="A0A183CTE6"/>
<feature type="region of interest" description="Disordered" evidence="1">
    <location>
        <begin position="94"/>
        <end position="134"/>
    </location>
</feature>
<organism evidence="2 3">
    <name type="scientific">Globodera pallida</name>
    <name type="common">Potato cyst nematode worm</name>
    <name type="synonym">Heterodera pallida</name>
    <dbReference type="NCBI Taxonomy" id="36090"/>
    <lineage>
        <taxon>Eukaryota</taxon>
        <taxon>Metazoa</taxon>
        <taxon>Ecdysozoa</taxon>
        <taxon>Nematoda</taxon>
        <taxon>Chromadorea</taxon>
        <taxon>Rhabditida</taxon>
        <taxon>Tylenchina</taxon>
        <taxon>Tylenchomorpha</taxon>
        <taxon>Tylenchoidea</taxon>
        <taxon>Heteroderidae</taxon>
        <taxon>Heteroderinae</taxon>
        <taxon>Globodera</taxon>
    </lineage>
</organism>
<reference evidence="2" key="2">
    <citation type="submission" date="2014-05" db="EMBL/GenBank/DDBJ databases">
        <title>The genome and life-stage specific transcriptomes of Globodera pallida elucidate key aspects of plant parasitism by a cyst nematode.</title>
        <authorList>
            <person name="Cotton J.A."/>
            <person name="Lilley C.J."/>
            <person name="Jones L.M."/>
            <person name="Kikuchi T."/>
            <person name="Reid A.J."/>
            <person name="Thorpe P."/>
            <person name="Tsai I.J."/>
            <person name="Beasley H."/>
            <person name="Blok V."/>
            <person name="Cock P.J.A."/>
            <person name="Van den Akker S.E."/>
            <person name="Holroyd N."/>
            <person name="Hunt M."/>
            <person name="Mantelin S."/>
            <person name="Naghra H."/>
            <person name="Pain A."/>
            <person name="Palomares-Rius J.E."/>
            <person name="Zarowiecki M."/>
            <person name="Berriman M."/>
            <person name="Jones J.T."/>
            <person name="Urwin P.E."/>
        </authorList>
    </citation>
    <scope>NUCLEOTIDE SEQUENCE [LARGE SCALE GENOMIC DNA]</scope>
    <source>
        <strain evidence="2">Lindley</strain>
    </source>
</reference>
<accession>A0A183CTE6</accession>
<reference evidence="2" key="1">
    <citation type="submission" date="2013-12" db="EMBL/GenBank/DDBJ databases">
        <authorList>
            <person name="Aslett M."/>
        </authorList>
    </citation>
    <scope>NUCLEOTIDE SEQUENCE [LARGE SCALE GENOMIC DNA]</scope>
    <source>
        <strain evidence="2">Lindley</strain>
    </source>
</reference>
<evidence type="ECO:0000313" key="2">
    <source>
        <dbReference type="Proteomes" id="UP000050741"/>
    </source>
</evidence>
<protein>
    <submittedName>
        <fullName evidence="3">Unconventional myosin-XVIIIa</fullName>
    </submittedName>
</protein>
<evidence type="ECO:0000313" key="3">
    <source>
        <dbReference type="WBParaSite" id="GPLIN_001615400"/>
    </source>
</evidence>
<keyword evidence="2" id="KW-1185">Reference proteome</keyword>
<evidence type="ECO:0000256" key="1">
    <source>
        <dbReference type="SAM" id="MobiDB-lite"/>
    </source>
</evidence>